<feature type="region of interest" description="Disordered" evidence="1">
    <location>
        <begin position="21"/>
        <end position="42"/>
    </location>
</feature>
<gene>
    <name evidence="2" type="ORF">MKZ38_003914</name>
</gene>
<organism evidence="2 3">
    <name type="scientific">Zalerion maritima</name>
    <dbReference type="NCBI Taxonomy" id="339359"/>
    <lineage>
        <taxon>Eukaryota</taxon>
        <taxon>Fungi</taxon>
        <taxon>Dikarya</taxon>
        <taxon>Ascomycota</taxon>
        <taxon>Pezizomycotina</taxon>
        <taxon>Sordariomycetes</taxon>
        <taxon>Lulworthiomycetidae</taxon>
        <taxon>Lulworthiales</taxon>
        <taxon>Lulworthiaceae</taxon>
        <taxon>Zalerion</taxon>
    </lineage>
</organism>
<dbReference type="Proteomes" id="UP001201980">
    <property type="component" value="Unassembled WGS sequence"/>
</dbReference>
<accession>A0AAD5WRE5</accession>
<sequence length="95" mass="10570">MFIPFPFPPCGRVTGAVSWSYPESATKDNGDNDVDPPPPVRRLSPATNILPTVAVAVLVVAARSCRRRRSPLLLFLSRLEYANDEQRELLTYVTI</sequence>
<reference evidence="2" key="1">
    <citation type="submission" date="2022-07" db="EMBL/GenBank/DDBJ databases">
        <title>Draft genome sequence of Zalerion maritima ATCC 34329, a (micro)plastics degrading marine fungus.</title>
        <authorList>
            <person name="Paco A."/>
            <person name="Goncalves M.F.M."/>
            <person name="Rocha-Santos T.A.P."/>
            <person name="Alves A."/>
        </authorList>
    </citation>
    <scope>NUCLEOTIDE SEQUENCE</scope>
    <source>
        <strain evidence="2">ATCC 34329</strain>
    </source>
</reference>
<protein>
    <submittedName>
        <fullName evidence="2">Uncharacterized protein</fullName>
    </submittedName>
</protein>
<keyword evidence="3" id="KW-1185">Reference proteome</keyword>
<dbReference type="AlphaFoldDB" id="A0AAD5WRE5"/>
<evidence type="ECO:0000313" key="3">
    <source>
        <dbReference type="Proteomes" id="UP001201980"/>
    </source>
</evidence>
<comment type="caution">
    <text evidence="2">The sequence shown here is derived from an EMBL/GenBank/DDBJ whole genome shotgun (WGS) entry which is preliminary data.</text>
</comment>
<evidence type="ECO:0000313" key="2">
    <source>
        <dbReference type="EMBL" id="KAJ2898460.1"/>
    </source>
</evidence>
<evidence type="ECO:0000256" key="1">
    <source>
        <dbReference type="SAM" id="MobiDB-lite"/>
    </source>
</evidence>
<proteinExistence type="predicted"/>
<dbReference type="EMBL" id="JAKWBI020000230">
    <property type="protein sequence ID" value="KAJ2898460.1"/>
    <property type="molecule type" value="Genomic_DNA"/>
</dbReference>
<name>A0AAD5WRE5_9PEZI</name>